<reference evidence="6" key="1">
    <citation type="submission" date="2021-12" db="EMBL/GenBank/DDBJ databases">
        <title>Convergent genome expansion in fungi linked to evolution of root-endophyte symbiosis.</title>
        <authorList>
            <consortium name="DOE Joint Genome Institute"/>
            <person name="Ke Y.-H."/>
            <person name="Bonito G."/>
            <person name="Liao H.-L."/>
            <person name="Looney B."/>
            <person name="Rojas-Flechas A."/>
            <person name="Nash J."/>
            <person name="Hameed K."/>
            <person name="Schadt C."/>
            <person name="Martin F."/>
            <person name="Crous P.W."/>
            <person name="Miettinen O."/>
            <person name="Magnuson J.K."/>
            <person name="Labbe J."/>
            <person name="Jacobson D."/>
            <person name="Doktycz M.J."/>
            <person name="Veneault-Fourrey C."/>
            <person name="Kuo A."/>
            <person name="Mondo S."/>
            <person name="Calhoun S."/>
            <person name="Riley R."/>
            <person name="Ohm R."/>
            <person name="LaButti K."/>
            <person name="Andreopoulos B."/>
            <person name="Pangilinan J."/>
            <person name="Nolan M."/>
            <person name="Tritt A."/>
            <person name="Clum A."/>
            <person name="Lipzen A."/>
            <person name="Daum C."/>
            <person name="Barry K."/>
            <person name="Grigoriev I.V."/>
            <person name="Vilgalys R."/>
        </authorList>
    </citation>
    <scope>NUCLEOTIDE SEQUENCE</scope>
    <source>
        <strain evidence="6">PMI_201</strain>
    </source>
</reference>
<name>A0AAD4KQ90_9EURO</name>
<evidence type="ECO:0000313" key="6">
    <source>
        <dbReference type="EMBL" id="KAH8696745.1"/>
    </source>
</evidence>
<dbReference type="GO" id="GO:0003677">
    <property type="term" value="F:DNA binding"/>
    <property type="evidence" value="ECO:0007669"/>
    <property type="project" value="UniProtKB-KW"/>
</dbReference>
<dbReference type="GO" id="GO:0008270">
    <property type="term" value="F:zinc ion binding"/>
    <property type="evidence" value="ECO:0007669"/>
    <property type="project" value="InterPro"/>
</dbReference>
<dbReference type="RefSeq" id="XP_046071681.1">
    <property type="nucleotide sequence ID" value="XM_046211430.1"/>
</dbReference>
<evidence type="ECO:0000256" key="4">
    <source>
        <dbReference type="ARBA" id="ARBA00023242"/>
    </source>
</evidence>
<keyword evidence="1" id="KW-0805">Transcription regulation</keyword>
<evidence type="ECO:0000256" key="3">
    <source>
        <dbReference type="ARBA" id="ARBA00023163"/>
    </source>
</evidence>
<dbReference type="Pfam" id="PF00172">
    <property type="entry name" value="Zn_clus"/>
    <property type="match status" value="1"/>
</dbReference>
<keyword evidence="3" id="KW-0804">Transcription</keyword>
<feature type="domain" description="Zn(2)-C6 fungal-type" evidence="5">
    <location>
        <begin position="6"/>
        <end position="36"/>
    </location>
</feature>
<evidence type="ECO:0000256" key="1">
    <source>
        <dbReference type="ARBA" id="ARBA00023015"/>
    </source>
</evidence>
<protein>
    <recommendedName>
        <fullName evidence="5">Zn(2)-C6 fungal-type domain-containing protein</fullName>
    </recommendedName>
</protein>
<dbReference type="GeneID" id="70241717"/>
<keyword evidence="2" id="KW-0238">DNA-binding</keyword>
<dbReference type="CDD" id="cd00067">
    <property type="entry name" value="GAL4"/>
    <property type="match status" value="1"/>
</dbReference>
<keyword evidence="7" id="KW-1185">Reference proteome</keyword>
<organism evidence="6 7">
    <name type="scientific">Talaromyces proteolyticus</name>
    <dbReference type="NCBI Taxonomy" id="1131652"/>
    <lineage>
        <taxon>Eukaryota</taxon>
        <taxon>Fungi</taxon>
        <taxon>Dikarya</taxon>
        <taxon>Ascomycota</taxon>
        <taxon>Pezizomycotina</taxon>
        <taxon>Eurotiomycetes</taxon>
        <taxon>Eurotiomycetidae</taxon>
        <taxon>Eurotiales</taxon>
        <taxon>Trichocomaceae</taxon>
        <taxon>Talaromyces</taxon>
        <taxon>Talaromyces sect. Bacilispori</taxon>
    </lineage>
</organism>
<dbReference type="InterPro" id="IPR001138">
    <property type="entry name" value="Zn2Cys6_DnaBD"/>
</dbReference>
<sequence>MHAQYVCHACNARKKACDKKLPACGFCSARNLDCEYDEKTSKKKGFLRKYNPGRKFVTIPPRQSTDPPGQWLLLPTTTQSVDELVHTHALCLIGSMESPSQGPSELYFRTFHQWYPIISPEAFQHVESSCCRRNCIPPADFSILLLSMCMITSLPNQKQPFLLSSYFNCGVVYTTTKSLFALVQATRCKSVRLTQAGFLIAACEYTCAHPETAYISLNTCLALMDFQGSQTQFSNTCAVERGTNGVRSISTDESNMVKAVATLERMILLEVDPSRVARTKFLDCSEQFSHRQQRLARNPALDTLPLSTYLGHFYLTEAREKTVCALDQVLHIIQLTTANEERKSFAEIILELTNTDTEIRYLLGVLMGESYEKNVDLCTPVALCIRSLFLLHKHVIDLLLTCPSEYSDQVADISRAALSTACEMVVDAVQFPNNYQSGMMPICCYYNLRTAIEFLVEQKGTSAEIDILRQAERAYRSKCLF</sequence>
<dbReference type="SMART" id="SM00066">
    <property type="entry name" value="GAL4"/>
    <property type="match status" value="1"/>
</dbReference>
<dbReference type="InterPro" id="IPR036864">
    <property type="entry name" value="Zn2-C6_fun-type_DNA-bd_sf"/>
</dbReference>
<dbReference type="GO" id="GO:0000981">
    <property type="term" value="F:DNA-binding transcription factor activity, RNA polymerase II-specific"/>
    <property type="evidence" value="ECO:0007669"/>
    <property type="project" value="InterPro"/>
</dbReference>
<dbReference type="SUPFAM" id="SSF57701">
    <property type="entry name" value="Zn2/Cys6 DNA-binding domain"/>
    <property type="match status" value="1"/>
</dbReference>
<proteinExistence type="predicted"/>
<gene>
    <name evidence="6" type="ORF">BGW36DRAFT_298399</name>
</gene>
<dbReference type="EMBL" id="JAJTJA010000007">
    <property type="protein sequence ID" value="KAH8696745.1"/>
    <property type="molecule type" value="Genomic_DNA"/>
</dbReference>
<evidence type="ECO:0000259" key="5">
    <source>
        <dbReference type="PROSITE" id="PS50048"/>
    </source>
</evidence>
<dbReference type="Proteomes" id="UP001201262">
    <property type="component" value="Unassembled WGS sequence"/>
</dbReference>
<comment type="caution">
    <text evidence="6">The sequence shown here is derived from an EMBL/GenBank/DDBJ whole genome shotgun (WGS) entry which is preliminary data.</text>
</comment>
<accession>A0AAD4KQ90</accession>
<dbReference type="PROSITE" id="PS50048">
    <property type="entry name" value="ZN2_CY6_FUNGAL_2"/>
    <property type="match status" value="1"/>
</dbReference>
<keyword evidence="4" id="KW-0539">Nucleus</keyword>
<dbReference type="AlphaFoldDB" id="A0AAD4KQ90"/>
<evidence type="ECO:0000256" key="2">
    <source>
        <dbReference type="ARBA" id="ARBA00023125"/>
    </source>
</evidence>
<dbReference type="Gene3D" id="4.10.240.10">
    <property type="entry name" value="Zn(2)-C6 fungal-type DNA-binding domain"/>
    <property type="match status" value="1"/>
</dbReference>
<evidence type="ECO:0000313" key="7">
    <source>
        <dbReference type="Proteomes" id="UP001201262"/>
    </source>
</evidence>
<dbReference type="CDD" id="cd12148">
    <property type="entry name" value="fungal_TF_MHR"/>
    <property type="match status" value="1"/>
</dbReference>